<dbReference type="GO" id="GO:0008236">
    <property type="term" value="F:serine-type peptidase activity"/>
    <property type="evidence" value="ECO:0007669"/>
    <property type="project" value="InterPro"/>
</dbReference>
<dbReference type="GO" id="GO:0008239">
    <property type="term" value="F:dipeptidyl-peptidase activity"/>
    <property type="evidence" value="ECO:0007669"/>
    <property type="project" value="TreeGrafter"/>
</dbReference>
<evidence type="ECO:0000313" key="5">
    <source>
        <dbReference type="Proteomes" id="UP000605253"/>
    </source>
</evidence>
<feature type="domain" description="Dipeptidylpeptidase IV N-terminal" evidence="3">
    <location>
        <begin position="128"/>
        <end position="449"/>
    </location>
</feature>
<sequence length="745" mass="85267">MWRFVLLVLFSGAVMAEELTLERLFSSPDLAGASMRVVKVSPDGERVTFLRGKADNKDRYDLWEYHIADNKTRLLVDSDVLQPEQTELSDEEKARRERQRLAGLSGIIEYDWSQDGRSLLFPLGGDLFVYRLGVAADKAVTQITDSDDFDTDARFSPKGNYVSFIRDQDIFVVSSDGGHARPLTFDGKGVIKNGMAEFVAQEEMDRDTGYWWSPDEQHIAFLQVDESPVSITKRYEINADNIEVIEQRYPYTGEANVTLRLGRIELKSGDVHWIDTGNNKDIYIPRVKWLPDSQAVAYLRQSRNQQHMEMIKVDLAGNSTSLFTEQSNTWINLHHDWRFLKDGSFIWASEIKGYKHLYHMIPGQKPLKAITVGDWMVDEMVGMDEEEGLIYFTGTYDSPLEKQLYVQSLDTDTPEKPKKITQREGMHEISMADNASVYIDTWSDREHPPQTSLHQADGKRITWLNENALDKNHPYYPYLDAHIDNEFGTLKAEDGQTLYYRIIKPAGFSKDKQYPVFFYTYGGPGAQLVTKAWPRRMFEQYMAQQGYLVFVLDNRGMARRGKKFEAPLYKQMGSVELDDQLVGVDYLKSLDYVDSERIGIFGWSYGGYMALRALTKAPEEFAIGVSVAPVSDFRLYDTHYTERYMSTPQLNPDGYEKTAIYGDTGNLKDGRLLLIHGMADDNVLFTNATTVMSKFQDHGILFESMVYPGAKHGISGEQAQYHVYKTIFDFFERKMTGDGKLNSID</sequence>
<protein>
    <submittedName>
        <fullName evidence="4">Peptidase S9</fullName>
    </submittedName>
</protein>
<name>A0A917CJG3_9GAMM</name>
<dbReference type="Pfam" id="PF00326">
    <property type="entry name" value="Peptidase_S9"/>
    <property type="match status" value="1"/>
</dbReference>
<dbReference type="Proteomes" id="UP000605253">
    <property type="component" value="Unassembled WGS sequence"/>
</dbReference>
<organism evidence="4 5">
    <name type="scientific">Marinicella pacifica</name>
    <dbReference type="NCBI Taxonomy" id="1171543"/>
    <lineage>
        <taxon>Bacteria</taxon>
        <taxon>Pseudomonadati</taxon>
        <taxon>Pseudomonadota</taxon>
        <taxon>Gammaproteobacteria</taxon>
        <taxon>Lysobacterales</taxon>
        <taxon>Marinicellaceae</taxon>
        <taxon>Marinicella</taxon>
    </lineage>
</organism>
<dbReference type="RefSeq" id="WP_188364449.1">
    <property type="nucleotide sequence ID" value="NZ_BAABJF010000017.1"/>
</dbReference>
<reference evidence="4" key="2">
    <citation type="submission" date="2020-09" db="EMBL/GenBank/DDBJ databases">
        <authorList>
            <person name="Sun Q."/>
            <person name="Zhou Y."/>
        </authorList>
    </citation>
    <scope>NUCLEOTIDE SEQUENCE</scope>
    <source>
        <strain evidence="4">CGMCC 1.12181</strain>
    </source>
</reference>
<keyword evidence="5" id="KW-1185">Reference proteome</keyword>
<evidence type="ECO:0000256" key="1">
    <source>
        <dbReference type="ARBA" id="ARBA00023180"/>
    </source>
</evidence>
<dbReference type="FunFam" id="3.40.50.1820:FF:000003">
    <property type="entry name" value="Dipeptidyl peptidase 4"/>
    <property type="match status" value="1"/>
</dbReference>
<evidence type="ECO:0000259" key="2">
    <source>
        <dbReference type="Pfam" id="PF00326"/>
    </source>
</evidence>
<dbReference type="GO" id="GO:0006508">
    <property type="term" value="P:proteolysis"/>
    <property type="evidence" value="ECO:0007669"/>
    <property type="project" value="InterPro"/>
</dbReference>
<evidence type="ECO:0000259" key="3">
    <source>
        <dbReference type="Pfam" id="PF00930"/>
    </source>
</evidence>
<dbReference type="InterPro" id="IPR002469">
    <property type="entry name" value="Peptidase_S9B_N"/>
</dbReference>
<gene>
    <name evidence="4" type="ORF">GCM10011365_08480</name>
</gene>
<dbReference type="Gene3D" id="2.140.10.30">
    <property type="entry name" value="Dipeptidylpeptidase IV, N-terminal domain"/>
    <property type="match status" value="1"/>
</dbReference>
<dbReference type="PANTHER" id="PTHR11731">
    <property type="entry name" value="PROTEASE FAMILY S9B,C DIPEPTIDYL-PEPTIDASE IV-RELATED"/>
    <property type="match status" value="1"/>
</dbReference>
<feature type="domain" description="Peptidase S9 prolyl oligopeptidase catalytic" evidence="2">
    <location>
        <begin position="540"/>
        <end position="736"/>
    </location>
</feature>
<dbReference type="PANTHER" id="PTHR11731:SF193">
    <property type="entry name" value="DIPEPTIDYL PEPTIDASE 9"/>
    <property type="match status" value="1"/>
</dbReference>
<dbReference type="InterPro" id="IPR001375">
    <property type="entry name" value="Peptidase_S9_cat"/>
</dbReference>
<dbReference type="AlphaFoldDB" id="A0A917CJG3"/>
<dbReference type="InterPro" id="IPR050278">
    <property type="entry name" value="Serine_Prot_S9B/DPPIV"/>
</dbReference>
<proteinExistence type="predicted"/>
<dbReference type="EMBL" id="BMEO01000003">
    <property type="protein sequence ID" value="GGF89613.1"/>
    <property type="molecule type" value="Genomic_DNA"/>
</dbReference>
<dbReference type="SUPFAM" id="SSF53474">
    <property type="entry name" value="alpha/beta-Hydrolases"/>
    <property type="match status" value="1"/>
</dbReference>
<evidence type="ECO:0000313" key="4">
    <source>
        <dbReference type="EMBL" id="GGF89613.1"/>
    </source>
</evidence>
<dbReference type="InterPro" id="IPR029058">
    <property type="entry name" value="AB_hydrolase_fold"/>
</dbReference>
<dbReference type="Gene3D" id="3.40.50.1820">
    <property type="entry name" value="alpha/beta hydrolase"/>
    <property type="match status" value="1"/>
</dbReference>
<accession>A0A917CJG3</accession>
<reference evidence="4" key="1">
    <citation type="journal article" date="2014" name="Int. J. Syst. Evol. Microbiol.">
        <title>Complete genome sequence of Corynebacterium casei LMG S-19264T (=DSM 44701T), isolated from a smear-ripened cheese.</title>
        <authorList>
            <consortium name="US DOE Joint Genome Institute (JGI-PGF)"/>
            <person name="Walter F."/>
            <person name="Albersmeier A."/>
            <person name="Kalinowski J."/>
            <person name="Ruckert C."/>
        </authorList>
    </citation>
    <scope>NUCLEOTIDE SEQUENCE</scope>
    <source>
        <strain evidence="4">CGMCC 1.12181</strain>
    </source>
</reference>
<comment type="caution">
    <text evidence="4">The sequence shown here is derived from an EMBL/GenBank/DDBJ whole genome shotgun (WGS) entry which is preliminary data.</text>
</comment>
<dbReference type="Pfam" id="PF00930">
    <property type="entry name" value="DPPIV_N"/>
    <property type="match status" value="1"/>
</dbReference>
<keyword evidence="1" id="KW-0325">Glycoprotein</keyword>
<dbReference type="SUPFAM" id="SSF82171">
    <property type="entry name" value="DPP6 N-terminal domain-like"/>
    <property type="match status" value="1"/>
</dbReference>